<keyword evidence="2" id="KW-0812">Transmembrane</keyword>
<evidence type="ECO:0000256" key="3">
    <source>
        <dbReference type="SAM" id="SignalP"/>
    </source>
</evidence>
<name>A0AAE1CKR7_9GAST</name>
<dbReference type="EMBL" id="JAWDGP010007766">
    <property type="protein sequence ID" value="KAK3705756.1"/>
    <property type="molecule type" value="Genomic_DNA"/>
</dbReference>
<sequence>MQVLIRIVTTALALAASARSTAQTTARSHIQLSTQQKSSTTPGGSGGIIQVESRPPSTSDDSWFKNPVNIVVLSICGLITIVLIIGGTDTQRGAVTFNYPLMGCYAPNLDVGMRVLSDLISEGVTC</sequence>
<feature type="signal peptide" evidence="3">
    <location>
        <begin position="1"/>
        <end position="18"/>
    </location>
</feature>
<gene>
    <name evidence="4" type="ORF">RRG08_061498</name>
</gene>
<keyword evidence="5" id="KW-1185">Reference proteome</keyword>
<keyword evidence="3" id="KW-0732">Signal</keyword>
<feature type="transmembrane region" description="Helical" evidence="2">
    <location>
        <begin position="68"/>
        <end position="86"/>
    </location>
</feature>
<evidence type="ECO:0000256" key="2">
    <source>
        <dbReference type="SAM" id="Phobius"/>
    </source>
</evidence>
<comment type="caution">
    <text evidence="4">The sequence shown here is derived from an EMBL/GenBank/DDBJ whole genome shotgun (WGS) entry which is preliminary data.</text>
</comment>
<feature type="region of interest" description="Disordered" evidence="1">
    <location>
        <begin position="26"/>
        <end position="60"/>
    </location>
</feature>
<evidence type="ECO:0000313" key="4">
    <source>
        <dbReference type="EMBL" id="KAK3705756.1"/>
    </source>
</evidence>
<organism evidence="4 5">
    <name type="scientific">Elysia crispata</name>
    <name type="common">lettuce slug</name>
    <dbReference type="NCBI Taxonomy" id="231223"/>
    <lineage>
        <taxon>Eukaryota</taxon>
        <taxon>Metazoa</taxon>
        <taxon>Spiralia</taxon>
        <taxon>Lophotrochozoa</taxon>
        <taxon>Mollusca</taxon>
        <taxon>Gastropoda</taxon>
        <taxon>Heterobranchia</taxon>
        <taxon>Euthyneura</taxon>
        <taxon>Panpulmonata</taxon>
        <taxon>Sacoglossa</taxon>
        <taxon>Placobranchoidea</taxon>
        <taxon>Plakobranchidae</taxon>
        <taxon>Elysia</taxon>
    </lineage>
</organism>
<dbReference type="Proteomes" id="UP001283361">
    <property type="component" value="Unassembled WGS sequence"/>
</dbReference>
<proteinExistence type="predicted"/>
<reference evidence="4" key="1">
    <citation type="journal article" date="2023" name="G3 (Bethesda)">
        <title>A reference genome for the long-term kleptoplast-retaining sea slug Elysia crispata morphotype clarki.</title>
        <authorList>
            <person name="Eastman K.E."/>
            <person name="Pendleton A.L."/>
            <person name="Shaikh M.A."/>
            <person name="Suttiyut T."/>
            <person name="Ogas R."/>
            <person name="Tomko P."/>
            <person name="Gavelis G."/>
            <person name="Widhalm J.R."/>
            <person name="Wisecaver J.H."/>
        </authorList>
    </citation>
    <scope>NUCLEOTIDE SEQUENCE</scope>
    <source>
        <strain evidence="4">ECLA1</strain>
    </source>
</reference>
<keyword evidence="2" id="KW-0472">Membrane</keyword>
<protein>
    <submittedName>
        <fullName evidence="4">Uncharacterized protein</fullName>
    </submittedName>
</protein>
<feature type="chain" id="PRO_5042171496" evidence="3">
    <location>
        <begin position="19"/>
        <end position="126"/>
    </location>
</feature>
<evidence type="ECO:0000256" key="1">
    <source>
        <dbReference type="SAM" id="MobiDB-lite"/>
    </source>
</evidence>
<evidence type="ECO:0000313" key="5">
    <source>
        <dbReference type="Proteomes" id="UP001283361"/>
    </source>
</evidence>
<feature type="compositionally biased region" description="Low complexity" evidence="1">
    <location>
        <begin position="26"/>
        <end position="42"/>
    </location>
</feature>
<keyword evidence="2" id="KW-1133">Transmembrane helix</keyword>
<dbReference type="AlphaFoldDB" id="A0AAE1CKR7"/>
<accession>A0AAE1CKR7</accession>